<protein>
    <submittedName>
        <fullName evidence="1">Uncharacterized protein</fullName>
    </submittedName>
</protein>
<dbReference type="Proteomes" id="UP001497516">
    <property type="component" value="Chromosome 5"/>
</dbReference>
<evidence type="ECO:0000313" key="1">
    <source>
        <dbReference type="EMBL" id="CAL1389274.1"/>
    </source>
</evidence>
<keyword evidence="2" id="KW-1185">Reference proteome</keyword>
<proteinExistence type="predicted"/>
<name>A0AAV2ETZ8_9ROSI</name>
<dbReference type="EMBL" id="OZ034818">
    <property type="protein sequence ID" value="CAL1389274.1"/>
    <property type="molecule type" value="Genomic_DNA"/>
</dbReference>
<sequence length="102" mass="11207">MPSPDLLCRSCFALLLELDGLTPARLLVDAADRSRLAARCAGARWPLPCWPLRRWPVLVALLLAASMAAVLPLREDANEGMPGMELNCRGQRRSILEIGMEP</sequence>
<accession>A0AAV2ETZ8</accession>
<organism evidence="1 2">
    <name type="scientific">Linum trigynum</name>
    <dbReference type="NCBI Taxonomy" id="586398"/>
    <lineage>
        <taxon>Eukaryota</taxon>
        <taxon>Viridiplantae</taxon>
        <taxon>Streptophyta</taxon>
        <taxon>Embryophyta</taxon>
        <taxon>Tracheophyta</taxon>
        <taxon>Spermatophyta</taxon>
        <taxon>Magnoliopsida</taxon>
        <taxon>eudicotyledons</taxon>
        <taxon>Gunneridae</taxon>
        <taxon>Pentapetalae</taxon>
        <taxon>rosids</taxon>
        <taxon>fabids</taxon>
        <taxon>Malpighiales</taxon>
        <taxon>Linaceae</taxon>
        <taxon>Linum</taxon>
    </lineage>
</organism>
<reference evidence="1 2" key="1">
    <citation type="submission" date="2024-04" db="EMBL/GenBank/DDBJ databases">
        <authorList>
            <person name="Fracassetti M."/>
        </authorList>
    </citation>
    <scope>NUCLEOTIDE SEQUENCE [LARGE SCALE GENOMIC DNA]</scope>
</reference>
<gene>
    <name evidence="1" type="ORF">LTRI10_LOCUS30144</name>
</gene>
<evidence type="ECO:0000313" key="2">
    <source>
        <dbReference type="Proteomes" id="UP001497516"/>
    </source>
</evidence>
<dbReference type="AlphaFoldDB" id="A0AAV2ETZ8"/>